<evidence type="ECO:0000313" key="3">
    <source>
        <dbReference type="Proteomes" id="UP000029878"/>
    </source>
</evidence>
<dbReference type="EMBL" id="JRPL02000050">
    <property type="protein sequence ID" value="TLD79736.1"/>
    <property type="molecule type" value="Genomic_DNA"/>
</dbReference>
<sequence length="408" mass="46876">MKADRKIYLDNTNFQQKDELKKLGALWDYKNKKWFIPVGSEINKFEKFLNQNSHNMSQKFDEYQILKEFKLALEKEGFLIDDLPIMDGKIHRVKVKGDKGRETSGAYKGFLDGYPAGFIQNFKTGISFNWKTNAAYHNINPHETQTLPNNKNYTNENLEKQYHLGALNAREIFQYAQQAHVNHPYLQRKQINNLNHIVIKQDNYGNLLIPLTDIKGDMQSLQTIFKNGDKIIGTIKSKESKDKAMLSRKKGCFHIVGATNINTLQNIQIAEGFATAWTIYKATNNPTIMAIDSGNLSEVVKVIKDALGHHTQITIFADNDKKSEEVRGINIGLEKAFEVKQNFKNITIKIPKFTQKQIECGMSDFNDLYVSCGLMAVKEQLKVFNFSVNNNNQLNFKDQMIANYDLER</sequence>
<protein>
    <recommendedName>
        <fullName evidence="1">DUF5710 domain-containing protein</fullName>
    </recommendedName>
</protein>
<dbReference type="InterPro" id="IPR043764">
    <property type="entry name" value="DUF5710"/>
</dbReference>
<dbReference type="InterPro" id="IPR034154">
    <property type="entry name" value="TOPRIM_DnaG/twinkle"/>
</dbReference>
<evidence type="ECO:0000259" key="1">
    <source>
        <dbReference type="Pfam" id="PF18974"/>
    </source>
</evidence>
<evidence type="ECO:0000313" key="2">
    <source>
        <dbReference type="EMBL" id="TLD79736.1"/>
    </source>
</evidence>
<dbReference type="RefSeq" id="WP_034347792.1">
    <property type="nucleotide sequence ID" value="NZ_FZNG01000051.1"/>
</dbReference>
<dbReference type="Proteomes" id="UP000029878">
    <property type="component" value="Unassembled WGS sequence"/>
</dbReference>
<organism evidence="2 3">
    <name type="scientific">Helicobacter trogontum</name>
    <dbReference type="NCBI Taxonomy" id="50960"/>
    <lineage>
        <taxon>Bacteria</taxon>
        <taxon>Pseudomonadati</taxon>
        <taxon>Campylobacterota</taxon>
        <taxon>Epsilonproteobacteria</taxon>
        <taxon>Campylobacterales</taxon>
        <taxon>Helicobacteraceae</taxon>
        <taxon>Helicobacter</taxon>
    </lineage>
</organism>
<dbReference type="AlphaFoldDB" id="A0A4U8S2B5"/>
<dbReference type="OrthoDB" id="9792687at2"/>
<name>A0A4U8S2B5_9HELI</name>
<reference evidence="2 3" key="1">
    <citation type="journal article" date="2014" name="Genome Announc.">
        <title>Draft genome sequences of eight enterohepatic helicobacter species isolated from both laboratory and wild rodents.</title>
        <authorList>
            <person name="Sheh A."/>
            <person name="Shen Z."/>
            <person name="Fox J.G."/>
        </authorList>
    </citation>
    <scope>NUCLEOTIDE SEQUENCE [LARGE SCALE GENOMIC DNA]</scope>
    <source>
        <strain evidence="2 3">ATCC 700114</strain>
    </source>
</reference>
<proteinExistence type="predicted"/>
<accession>A0A4U8S2B5</accession>
<dbReference type="Pfam" id="PF18974">
    <property type="entry name" value="DUF5710"/>
    <property type="match status" value="1"/>
</dbReference>
<comment type="caution">
    <text evidence="2">The sequence shown here is derived from an EMBL/GenBank/DDBJ whole genome shotgun (WGS) entry which is preliminary data.</text>
</comment>
<dbReference type="CDD" id="cd01029">
    <property type="entry name" value="TOPRIM_primases"/>
    <property type="match status" value="1"/>
</dbReference>
<gene>
    <name evidence="2" type="ORF">LS81_010285</name>
</gene>
<feature type="domain" description="DUF5710" evidence="1">
    <location>
        <begin position="14"/>
        <end position="49"/>
    </location>
</feature>